<evidence type="ECO:0000256" key="3">
    <source>
        <dbReference type="ARBA" id="ARBA00022475"/>
    </source>
</evidence>
<evidence type="ECO:0000259" key="8">
    <source>
        <dbReference type="PROSITE" id="PS50928"/>
    </source>
</evidence>
<comment type="caution">
    <text evidence="9">The sequence shown here is derived from an EMBL/GenBank/DDBJ whole genome shotgun (WGS) entry which is preliminary data.</text>
</comment>
<dbReference type="GO" id="GO:0005886">
    <property type="term" value="C:plasma membrane"/>
    <property type="evidence" value="ECO:0007669"/>
    <property type="project" value="UniProtKB-SubCell"/>
</dbReference>
<evidence type="ECO:0000313" key="9">
    <source>
        <dbReference type="EMBL" id="PKG25121.1"/>
    </source>
</evidence>
<keyword evidence="10" id="KW-1185">Reference proteome</keyword>
<feature type="transmembrane region" description="Helical" evidence="7">
    <location>
        <begin position="38"/>
        <end position="61"/>
    </location>
</feature>
<keyword evidence="6 7" id="KW-0472">Membrane</keyword>
<sequence>MNSQNNIEKIGEPALSPHKKLNSKESVSLNRKKKWKDAGLFSLFVGPVFLTFAVIVLIPFFTGVYYSFTDWNGVTGNVSWVGLDNFKYLFTEDKQFQASFLLTIKYTVVTIILTNGIGFGLALLVTQMLKTSNILRTVFFMPNLLGGLLLGFIWQFIFVKGFASIGQITGIPLFNLAWLGDQHTAFWGIVIVSVWQGAGYIMIIYIAALQNVPQELIEAAKIDGANRWEILRNITMPLVAPAVTICLFLTISSSFKVFDVNLSLTNGGPFKSTEMLALNIYTEAFVNNRYGLGEAKALIFFIVVAAISIIQVTYNKKKEVES</sequence>
<dbReference type="CDD" id="cd06261">
    <property type="entry name" value="TM_PBP2"/>
    <property type="match status" value="1"/>
</dbReference>
<dbReference type="InterPro" id="IPR051393">
    <property type="entry name" value="ABC_transporter_permease"/>
</dbReference>
<dbReference type="EMBL" id="PISE01000007">
    <property type="protein sequence ID" value="PKG25121.1"/>
    <property type="molecule type" value="Genomic_DNA"/>
</dbReference>
<evidence type="ECO:0000256" key="7">
    <source>
        <dbReference type="RuleBase" id="RU363032"/>
    </source>
</evidence>
<feature type="transmembrane region" description="Helical" evidence="7">
    <location>
        <begin position="185"/>
        <end position="209"/>
    </location>
</feature>
<keyword evidence="2 7" id="KW-0813">Transport</keyword>
<evidence type="ECO:0000256" key="5">
    <source>
        <dbReference type="ARBA" id="ARBA00022989"/>
    </source>
</evidence>
<dbReference type="InterPro" id="IPR000515">
    <property type="entry name" value="MetI-like"/>
</dbReference>
<dbReference type="AlphaFoldDB" id="A0A2N0Z6H6"/>
<dbReference type="Pfam" id="PF00528">
    <property type="entry name" value="BPD_transp_1"/>
    <property type="match status" value="1"/>
</dbReference>
<evidence type="ECO:0000313" key="10">
    <source>
        <dbReference type="Proteomes" id="UP000233375"/>
    </source>
</evidence>
<dbReference type="SUPFAM" id="SSF161098">
    <property type="entry name" value="MetI-like"/>
    <property type="match status" value="1"/>
</dbReference>
<comment type="similarity">
    <text evidence="7">Belongs to the binding-protein-dependent transport system permease family.</text>
</comment>
<reference evidence="9 10" key="1">
    <citation type="journal article" date="2003" name="Int. J. Syst. Evol. Microbiol.">
        <title>Bacillus nealsonii sp. nov., isolated from a spacecraft-assembly facility, whose spores are gamma-radiation resistant.</title>
        <authorList>
            <person name="Venkateswaran K."/>
            <person name="Kempf M."/>
            <person name="Chen F."/>
            <person name="Satomi M."/>
            <person name="Nicholson W."/>
            <person name="Kern R."/>
        </authorList>
    </citation>
    <scope>NUCLEOTIDE SEQUENCE [LARGE SCALE GENOMIC DNA]</scope>
    <source>
        <strain evidence="9 10">FO-92</strain>
    </source>
</reference>
<feature type="transmembrane region" description="Helical" evidence="7">
    <location>
        <begin position="138"/>
        <end position="165"/>
    </location>
</feature>
<dbReference type="PANTHER" id="PTHR30193:SF37">
    <property type="entry name" value="INNER MEMBRANE ABC TRANSPORTER PERMEASE PROTEIN YCJO"/>
    <property type="match status" value="1"/>
</dbReference>
<dbReference type="PROSITE" id="PS50928">
    <property type="entry name" value="ABC_TM1"/>
    <property type="match status" value="1"/>
</dbReference>
<proteinExistence type="inferred from homology"/>
<evidence type="ECO:0000256" key="2">
    <source>
        <dbReference type="ARBA" id="ARBA00022448"/>
    </source>
</evidence>
<organism evidence="9 10">
    <name type="scientific">Niallia nealsonii</name>
    <dbReference type="NCBI Taxonomy" id="115979"/>
    <lineage>
        <taxon>Bacteria</taxon>
        <taxon>Bacillati</taxon>
        <taxon>Bacillota</taxon>
        <taxon>Bacilli</taxon>
        <taxon>Bacillales</taxon>
        <taxon>Bacillaceae</taxon>
        <taxon>Niallia</taxon>
    </lineage>
</organism>
<dbReference type="InterPro" id="IPR035906">
    <property type="entry name" value="MetI-like_sf"/>
</dbReference>
<dbReference type="RefSeq" id="WP_101175608.1">
    <property type="nucleotide sequence ID" value="NZ_PISE01000007.1"/>
</dbReference>
<name>A0A2N0Z6H6_9BACI</name>
<dbReference type="OrthoDB" id="9786413at2"/>
<dbReference type="Proteomes" id="UP000233375">
    <property type="component" value="Unassembled WGS sequence"/>
</dbReference>
<keyword evidence="4 7" id="KW-0812">Transmembrane</keyword>
<feature type="transmembrane region" description="Helical" evidence="7">
    <location>
        <begin position="297"/>
        <end position="314"/>
    </location>
</feature>
<feature type="domain" description="ABC transmembrane type-1" evidence="8">
    <location>
        <begin position="100"/>
        <end position="311"/>
    </location>
</feature>
<evidence type="ECO:0000256" key="4">
    <source>
        <dbReference type="ARBA" id="ARBA00022692"/>
    </source>
</evidence>
<keyword evidence="5 7" id="KW-1133">Transmembrane helix</keyword>
<accession>A0A2N0Z6H6</accession>
<evidence type="ECO:0000256" key="1">
    <source>
        <dbReference type="ARBA" id="ARBA00004651"/>
    </source>
</evidence>
<dbReference type="PANTHER" id="PTHR30193">
    <property type="entry name" value="ABC TRANSPORTER PERMEASE PROTEIN"/>
    <property type="match status" value="1"/>
</dbReference>
<evidence type="ECO:0000256" key="6">
    <source>
        <dbReference type="ARBA" id="ARBA00023136"/>
    </source>
</evidence>
<feature type="transmembrane region" description="Helical" evidence="7">
    <location>
        <begin position="230"/>
        <end position="251"/>
    </location>
</feature>
<gene>
    <name evidence="9" type="ORF">CWS01_03210</name>
</gene>
<comment type="subcellular location">
    <subcellularLocation>
        <location evidence="1 7">Cell membrane</location>
        <topology evidence="1 7">Multi-pass membrane protein</topology>
    </subcellularLocation>
</comment>
<protein>
    <submittedName>
        <fullName evidence="9">ABC transporter permease</fullName>
    </submittedName>
</protein>
<keyword evidence="3" id="KW-1003">Cell membrane</keyword>
<dbReference type="GO" id="GO:0055085">
    <property type="term" value="P:transmembrane transport"/>
    <property type="evidence" value="ECO:0007669"/>
    <property type="project" value="InterPro"/>
</dbReference>
<dbReference type="Gene3D" id="1.10.3720.10">
    <property type="entry name" value="MetI-like"/>
    <property type="match status" value="1"/>
</dbReference>
<feature type="transmembrane region" description="Helical" evidence="7">
    <location>
        <begin position="106"/>
        <end position="126"/>
    </location>
</feature>